<dbReference type="Gene3D" id="4.10.240.10">
    <property type="entry name" value="Zn(2)-C6 fungal-type DNA-binding domain"/>
    <property type="match status" value="1"/>
</dbReference>
<evidence type="ECO:0000313" key="2">
    <source>
        <dbReference type="Proteomes" id="UP000789508"/>
    </source>
</evidence>
<dbReference type="GO" id="GO:0008270">
    <property type="term" value="F:zinc ion binding"/>
    <property type="evidence" value="ECO:0007669"/>
    <property type="project" value="InterPro"/>
</dbReference>
<name>A0A9N9GUB6_9GLOM</name>
<comment type="caution">
    <text evidence="1">The sequence shown here is derived from an EMBL/GenBank/DDBJ whole genome shotgun (WGS) entry which is preliminary data.</text>
</comment>
<dbReference type="InterPro" id="IPR036864">
    <property type="entry name" value="Zn2-C6_fun-type_DNA-bd_sf"/>
</dbReference>
<organism evidence="1 2">
    <name type="scientific">Ambispora leptoticha</name>
    <dbReference type="NCBI Taxonomy" id="144679"/>
    <lineage>
        <taxon>Eukaryota</taxon>
        <taxon>Fungi</taxon>
        <taxon>Fungi incertae sedis</taxon>
        <taxon>Mucoromycota</taxon>
        <taxon>Glomeromycotina</taxon>
        <taxon>Glomeromycetes</taxon>
        <taxon>Archaeosporales</taxon>
        <taxon>Ambisporaceae</taxon>
        <taxon>Ambispora</taxon>
    </lineage>
</organism>
<sequence length="131" mass="15797">MSPRQPRYRRYIADPYTTRACINCQILHIKCIKLSTIDNCEDCMSQSKSYTFKRPKKRGPRPGYKLDPEYIENNQKKIEKIIQEAQEKEKTKTNNYLFEEHLSEIQQAVETKQYYLFEEYLYSLKQKKQAL</sequence>
<keyword evidence="2" id="KW-1185">Reference proteome</keyword>
<proteinExistence type="predicted"/>
<dbReference type="EMBL" id="CAJVPS010007418">
    <property type="protein sequence ID" value="CAG8634643.1"/>
    <property type="molecule type" value="Genomic_DNA"/>
</dbReference>
<accession>A0A9N9GUB6</accession>
<dbReference type="Proteomes" id="UP000789508">
    <property type="component" value="Unassembled WGS sequence"/>
</dbReference>
<gene>
    <name evidence="1" type="ORF">ALEPTO_LOCUS9493</name>
</gene>
<dbReference type="GO" id="GO:0000981">
    <property type="term" value="F:DNA-binding transcription factor activity, RNA polymerase II-specific"/>
    <property type="evidence" value="ECO:0007669"/>
    <property type="project" value="InterPro"/>
</dbReference>
<dbReference type="AlphaFoldDB" id="A0A9N9GUB6"/>
<evidence type="ECO:0000313" key="1">
    <source>
        <dbReference type="EMBL" id="CAG8634643.1"/>
    </source>
</evidence>
<protein>
    <submittedName>
        <fullName evidence="1">7173_t:CDS:1</fullName>
    </submittedName>
</protein>
<reference evidence="1" key="1">
    <citation type="submission" date="2021-06" db="EMBL/GenBank/DDBJ databases">
        <authorList>
            <person name="Kallberg Y."/>
            <person name="Tangrot J."/>
            <person name="Rosling A."/>
        </authorList>
    </citation>
    <scope>NUCLEOTIDE SEQUENCE</scope>
    <source>
        <strain evidence="1">FL130A</strain>
    </source>
</reference>